<keyword evidence="8" id="KW-0547">Nucleotide-binding</keyword>
<evidence type="ECO:0000256" key="7">
    <source>
        <dbReference type="ARBA" id="ARBA00022679"/>
    </source>
</evidence>
<keyword evidence="9 16" id="KW-0418">Kinase</keyword>
<dbReference type="SMART" id="SM00220">
    <property type="entry name" value="S_TKc"/>
    <property type="match status" value="1"/>
</dbReference>
<evidence type="ECO:0000256" key="14">
    <source>
        <dbReference type="ARBA" id="ARBA00048679"/>
    </source>
</evidence>
<evidence type="ECO:0000256" key="9">
    <source>
        <dbReference type="ARBA" id="ARBA00022777"/>
    </source>
</evidence>
<name>A0A4S8ZE97_AURPU</name>
<dbReference type="Pfam" id="PF00069">
    <property type="entry name" value="Pkinase"/>
    <property type="match status" value="1"/>
</dbReference>
<dbReference type="PANTHER" id="PTHR45646:SF11">
    <property type="entry name" value="SERINE_THREONINE-PROTEIN KINASE DOA"/>
    <property type="match status" value="1"/>
</dbReference>
<comment type="catalytic activity">
    <reaction evidence="14">
        <text>L-seryl-[protein] + ATP = O-phospho-L-seryl-[protein] + ADP + H(+)</text>
        <dbReference type="Rhea" id="RHEA:17989"/>
        <dbReference type="Rhea" id="RHEA-COMP:9863"/>
        <dbReference type="Rhea" id="RHEA-COMP:11604"/>
        <dbReference type="ChEBI" id="CHEBI:15378"/>
        <dbReference type="ChEBI" id="CHEBI:29999"/>
        <dbReference type="ChEBI" id="CHEBI:30616"/>
        <dbReference type="ChEBI" id="CHEBI:83421"/>
        <dbReference type="ChEBI" id="CHEBI:456216"/>
        <dbReference type="EC" id="2.7.11.1"/>
    </reaction>
</comment>
<organism evidence="16 17">
    <name type="scientific">Aureobasidium pullulans</name>
    <name type="common">Black yeast</name>
    <name type="synonym">Pullularia pullulans</name>
    <dbReference type="NCBI Taxonomy" id="5580"/>
    <lineage>
        <taxon>Eukaryota</taxon>
        <taxon>Fungi</taxon>
        <taxon>Dikarya</taxon>
        <taxon>Ascomycota</taxon>
        <taxon>Pezizomycotina</taxon>
        <taxon>Dothideomycetes</taxon>
        <taxon>Dothideomycetidae</taxon>
        <taxon>Dothideales</taxon>
        <taxon>Saccotheciaceae</taxon>
        <taxon>Aureobasidium</taxon>
    </lineage>
</organism>
<evidence type="ECO:0000256" key="5">
    <source>
        <dbReference type="ARBA" id="ARBA00019973"/>
    </source>
</evidence>
<evidence type="ECO:0000256" key="8">
    <source>
        <dbReference type="ARBA" id="ARBA00022741"/>
    </source>
</evidence>
<dbReference type="Gene3D" id="3.30.200.20">
    <property type="entry name" value="Phosphorylase Kinase, domain 1"/>
    <property type="match status" value="1"/>
</dbReference>
<comment type="caution">
    <text evidence="16">The sequence shown here is derived from an EMBL/GenBank/DDBJ whole genome shotgun (WGS) entry which is preliminary data.</text>
</comment>
<evidence type="ECO:0000313" key="16">
    <source>
        <dbReference type="EMBL" id="THW62975.1"/>
    </source>
</evidence>
<evidence type="ECO:0000256" key="12">
    <source>
        <dbReference type="ARBA" id="ARBA00033194"/>
    </source>
</evidence>
<keyword evidence="10" id="KW-0067">ATP-binding</keyword>
<dbReference type="GO" id="GO:0005634">
    <property type="term" value="C:nucleus"/>
    <property type="evidence" value="ECO:0007669"/>
    <property type="project" value="TreeGrafter"/>
</dbReference>
<evidence type="ECO:0000259" key="15">
    <source>
        <dbReference type="PROSITE" id="PS50011"/>
    </source>
</evidence>
<comment type="catalytic activity">
    <reaction evidence="13">
        <text>L-threonyl-[protein] + ATP = O-phospho-L-threonyl-[protein] + ADP + H(+)</text>
        <dbReference type="Rhea" id="RHEA:46608"/>
        <dbReference type="Rhea" id="RHEA-COMP:11060"/>
        <dbReference type="Rhea" id="RHEA-COMP:11605"/>
        <dbReference type="ChEBI" id="CHEBI:15378"/>
        <dbReference type="ChEBI" id="CHEBI:30013"/>
        <dbReference type="ChEBI" id="CHEBI:30616"/>
        <dbReference type="ChEBI" id="CHEBI:61977"/>
        <dbReference type="ChEBI" id="CHEBI:456216"/>
        <dbReference type="EC" id="2.7.11.1"/>
    </reaction>
</comment>
<evidence type="ECO:0000256" key="10">
    <source>
        <dbReference type="ARBA" id="ARBA00022840"/>
    </source>
</evidence>
<gene>
    <name evidence="16" type="ORF">D6D20_03949</name>
</gene>
<dbReference type="GO" id="GO:0005524">
    <property type="term" value="F:ATP binding"/>
    <property type="evidence" value="ECO:0007669"/>
    <property type="project" value="UniProtKB-KW"/>
</dbReference>
<dbReference type="InterPro" id="IPR000719">
    <property type="entry name" value="Prot_kinase_dom"/>
</dbReference>
<dbReference type="EC" id="2.7.11.1" evidence="3"/>
<dbReference type="PROSITE" id="PS50011">
    <property type="entry name" value="PROTEIN_KINASE_DOM"/>
    <property type="match status" value="1"/>
</dbReference>
<evidence type="ECO:0000256" key="3">
    <source>
        <dbReference type="ARBA" id="ARBA00012513"/>
    </source>
</evidence>
<sequence length="446" mass="51442">MSFRTSKPQMSKIPQLPHDQKFEEERYPNYKAHQYYPVQLGQTFASRYRVIAKLGYGTASTVWLSRDLKLSCILFKIVTASSDNSIRQNTLVTLKVCILGEDESNELAISRHIKSFDDGIHPGKHRSRVTLDDFHVRGPHGTHCCLVFPALGRTLAQVRDVFEDRRLDKLLLQRFLYPILQGLDFLHQTGVVHTDISPNNILVEADDDMLANLEETERLNPSPRKVLDDRVIHLSYTMPTSYKDPVITDFGAAYLGEPGQKYRDDVMPGAYRAPEVLAGMEWDSKIDIWSIGVMIWDLFEDGNLFPAYRNGHLDDELHFAQMIALMGPPPKEFLDRMSETQRVRYWDSSGQYTLLHVKIPILYTELTRRKKGTWIAETPIPSQTLESREIRLQGRDQELLLGLMRKILCWLPEDRPSAEDLYNDGFIYQFVEYVMELEESSRGKQG</sequence>
<evidence type="ECO:0000256" key="1">
    <source>
        <dbReference type="ARBA" id="ARBA00003747"/>
    </source>
</evidence>
<keyword evidence="7" id="KW-0808">Transferase</keyword>
<evidence type="ECO:0000256" key="4">
    <source>
        <dbReference type="ARBA" id="ARBA00013948"/>
    </source>
</evidence>
<keyword evidence="6" id="KW-0723">Serine/threonine-protein kinase</keyword>
<dbReference type="SUPFAM" id="SSF56112">
    <property type="entry name" value="Protein kinase-like (PK-like)"/>
    <property type="match status" value="1"/>
</dbReference>
<evidence type="ECO:0000256" key="2">
    <source>
        <dbReference type="ARBA" id="ARBA00011534"/>
    </source>
</evidence>
<evidence type="ECO:0000256" key="6">
    <source>
        <dbReference type="ARBA" id="ARBA00022527"/>
    </source>
</evidence>
<evidence type="ECO:0000313" key="17">
    <source>
        <dbReference type="Proteomes" id="UP000310421"/>
    </source>
</evidence>
<dbReference type="PANTHER" id="PTHR45646">
    <property type="entry name" value="SERINE/THREONINE-PROTEIN KINASE DOA-RELATED"/>
    <property type="match status" value="1"/>
</dbReference>
<reference evidence="16 17" key="1">
    <citation type="submission" date="2018-10" db="EMBL/GenBank/DDBJ databases">
        <title>Fifty Aureobasidium pullulans genomes reveal a recombining polyextremotolerant generalist.</title>
        <authorList>
            <person name="Gostincar C."/>
            <person name="Turk M."/>
            <person name="Zajc J."/>
            <person name="Gunde-Cimerman N."/>
        </authorList>
    </citation>
    <scope>NUCLEOTIDE SEQUENCE [LARGE SCALE GENOMIC DNA]</scope>
    <source>
        <strain evidence="16 17">EXF-10751</strain>
    </source>
</reference>
<dbReference type="Proteomes" id="UP000310421">
    <property type="component" value="Unassembled WGS sequence"/>
</dbReference>
<dbReference type="EMBL" id="QZAN01000032">
    <property type="protein sequence ID" value="THW62975.1"/>
    <property type="molecule type" value="Genomic_DNA"/>
</dbReference>
<comment type="subunit">
    <text evidence="2">Component of the EKC/KEOPS complex composed of at least BUD32, CGI121, GON7, KAE1 and PCC1; the whole complex dimerizes.</text>
</comment>
<protein>
    <recommendedName>
        <fullName evidence="5">EKC/KEOPS complex subunit BUD32</fullName>
        <ecNumber evidence="3">2.7.11.1</ecNumber>
    </recommendedName>
    <alternativeName>
        <fullName evidence="11 12">Atypical Serine/threonine protein kinase BUD32</fullName>
    </alternativeName>
    <alternativeName>
        <fullName evidence="4">EKC/KEOPS complex subunit bud32</fullName>
    </alternativeName>
</protein>
<evidence type="ECO:0000256" key="13">
    <source>
        <dbReference type="ARBA" id="ARBA00047899"/>
    </source>
</evidence>
<feature type="domain" description="Protein kinase" evidence="15">
    <location>
        <begin position="48"/>
        <end position="427"/>
    </location>
</feature>
<proteinExistence type="predicted"/>
<dbReference type="InterPro" id="IPR051175">
    <property type="entry name" value="CLK_kinases"/>
</dbReference>
<dbReference type="InterPro" id="IPR008266">
    <property type="entry name" value="Tyr_kinase_AS"/>
</dbReference>
<dbReference type="GO" id="GO:0043484">
    <property type="term" value="P:regulation of RNA splicing"/>
    <property type="evidence" value="ECO:0007669"/>
    <property type="project" value="TreeGrafter"/>
</dbReference>
<evidence type="ECO:0000256" key="11">
    <source>
        <dbReference type="ARBA" id="ARBA00030980"/>
    </source>
</evidence>
<dbReference type="GO" id="GO:0004674">
    <property type="term" value="F:protein serine/threonine kinase activity"/>
    <property type="evidence" value="ECO:0007669"/>
    <property type="project" value="UniProtKB-KW"/>
</dbReference>
<dbReference type="InterPro" id="IPR011009">
    <property type="entry name" value="Kinase-like_dom_sf"/>
</dbReference>
<dbReference type="AlphaFoldDB" id="A0A4S8ZE97"/>
<accession>A0A4S8ZE97</accession>
<dbReference type="PROSITE" id="PS00109">
    <property type="entry name" value="PROTEIN_KINASE_TYR"/>
    <property type="match status" value="1"/>
</dbReference>
<comment type="function">
    <text evidence="1">Component of the EKC/KEOPS complex that is required for the formation of a threonylcarbamoyl group on adenosine at position 37 (t(6)A37) in tRNAs that read codons beginning with adenine. The complex is probably involved in the transfer of the threonylcarbamoyl moiety of threonylcarbamoyl-AMP (TC-AMP) to the N6 group of A37. BUD32 has ATPase activity in the context of the EKC/KEOPS complex and likely plays a supporting role to the catalytic subunit KAE1. The EKC/KEOPS complex also promotes both telomere uncapping and telomere elongation. The complex is required for efficient recruitment of transcriptional coactivators.</text>
</comment>
<dbReference type="Gene3D" id="1.10.510.10">
    <property type="entry name" value="Transferase(Phosphotransferase) domain 1"/>
    <property type="match status" value="1"/>
</dbReference>